<sequence>MRRDNAAPSEPGEEDSIWGASLGDVVTLYDVDLPDLGPLGINWISPGYQYDIDWNMLPNNGTGKFPLDPRGQQTPDAIIPMVHDTDRSFRQQTHQPTSLVIETSSCDSVQSTQTPLTASAEYYVNGDGSRAPFRGRYHDRGSLTIDQALPTGLKVGNAPEAASPSCLSTLCSEEAYSILLDTLRHHGLDSNEPGVESTAFPTHAQIELYVQQYFARFNPVFPFLRKTNFEEESPQRWLLLLAVAAIGSRFVPGSRDSYNILSGRLDAALDRCRRGRYSAFGNDLYVPGENLVAASLADVQILQAGILHLVCLLQSGTQGSMDKALRVRHDLVNSCRSLRLLELSPESSSVLSSCTSPGSPGWLKSEASIRTGISLWLFDSSMMYEFGARPLLNIDDVRTKLPSCEDIWQGGLQNRPEHEFPQSMTLTEALEVLYMEKRLPVGLNEFSVGVLIHAIYRHTKDMLTASRLRSWVPSATAEHRSTSQHNRQPLDWLPSTQIGSKWRNSACDSLDILHWHANSKVATSSGFEHHTILQLHLARIIILTPTGCIQSLARGLTDITQYGAQTDSRIRLDRARNELLQWVVGDRYKTRLAVIHCAALYWHVRRYSRDSVQEPYAIFIATLTLWAFCVTMQLPEVSEAIFNDRDGVPEPSFCHLDRPLDDELVQLFVRVGHRMCPNISKVGNILDPQAAPNILREGRCLLLAGSRACVNTDNIAPQFTWGIEECYVKSLSGILETMSCAERNGTNQSSLIFPWCLALV</sequence>
<dbReference type="PANTHER" id="PTHR47660">
    <property type="entry name" value="TRANSCRIPTION FACTOR WITH C2H2 AND ZN(2)-CYS(6) DNA BINDING DOMAIN (EUROFUNG)-RELATED-RELATED"/>
    <property type="match status" value="1"/>
</dbReference>
<organism evidence="7 8">
    <name type="scientific">Bipolaris oryzae ATCC 44560</name>
    <dbReference type="NCBI Taxonomy" id="930090"/>
    <lineage>
        <taxon>Eukaryota</taxon>
        <taxon>Fungi</taxon>
        <taxon>Dikarya</taxon>
        <taxon>Ascomycota</taxon>
        <taxon>Pezizomycotina</taxon>
        <taxon>Dothideomycetes</taxon>
        <taxon>Pleosporomycetidae</taxon>
        <taxon>Pleosporales</taxon>
        <taxon>Pleosporineae</taxon>
        <taxon>Pleosporaceae</taxon>
        <taxon>Bipolaris</taxon>
    </lineage>
</organism>
<feature type="domain" description="Xylanolytic transcriptional activator regulatory" evidence="6">
    <location>
        <begin position="211"/>
        <end position="415"/>
    </location>
</feature>
<dbReference type="CDD" id="cd12148">
    <property type="entry name" value="fungal_TF_MHR"/>
    <property type="match status" value="1"/>
</dbReference>
<evidence type="ECO:0000313" key="7">
    <source>
        <dbReference type="EMBL" id="EUC42776.1"/>
    </source>
</evidence>
<dbReference type="InterPro" id="IPR007219">
    <property type="entry name" value="XnlR_reg_dom"/>
</dbReference>
<keyword evidence="5" id="KW-0539">Nucleus</keyword>
<dbReference type="AlphaFoldDB" id="W6ZGY0"/>
<evidence type="ECO:0000259" key="6">
    <source>
        <dbReference type="Pfam" id="PF04082"/>
    </source>
</evidence>
<evidence type="ECO:0000313" key="8">
    <source>
        <dbReference type="Proteomes" id="UP000054032"/>
    </source>
</evidence>
<dbReference type="Proteomes" id="UP000054032">
    <property type="component" value="Unassembled WGS sequence"/>
</dbReference>
<dbReference type="eggNOG" id="KOG1721">
    <property type="taxonomic scope" value="Eukaryota"/>
</dbReference>
<protein>
    <recommendedName>
        <fullName evidence="6">Xylanolytic transcriptional activator regulatory domain-containing protein</fullName>
    </recommendedName>
</protein>
<gene>
    <name evidence="7" type="ORF">COCMIDRAFT_102584</name>
</gene>
<dbReference type="HOGENOM" id="CLU_003864_1_0_1"/>
<proteinExistence type="predicted"/>
<accession>W6ZGY0</accession>
<dbReference type="GO" id="GO:0008270">
    <property type="term" value="F:zinc ion binding"/>
    <property type="evidence" value="ECO:0007669"/>
    <property type="project" value="InterPro"/>
</dbReference>
<dbReference type="GO" id="GO:0006351">
    <property type="term" value="P:DNA-templated transcription"/>
    <property type="evidence" value="ECO:0007669"/>
    <property type="project" value="InterPro"/>
</dbReference>
<evidence type="ECO:0000256" key="4">
    <source>
        <dbReference type="ARBA" id="ARBA00023163"/>
    </source>
</evidence>
<keyword evidence="4" id="KW-0804">Transcription</keyword>
<keyword evidence="3" id="KW-0805">Transcription regulation</keyword>
<dbReference type="EMBL" id="KI964049">
    <property type="protein sequence ID" value="EUC42776.1"/>
    <property type="molecule type" value="Genomic_DNA"/>
</dbReference>
<dbReference type="GO" id="GO:0003677">
    <property type="term" value="F:DNA binding"/>
    <property type="evidence" value="ECO:0007669"/>
    <property type="project" value="InterPro"/>
</dbReference>
<reference evidence="7 8" key="1">
    <citation type="journal article" date="2013" name="PLoS Genet.">
        <title>Comparative genome structure, secondary metabolite, and effector coding capacity across Cochliobolus pathogens.</title>
        <authorList>
            <person name="Condon B.J."/>
            <person name="Leng Y."/>
            <person name="Wu D."/>
            <person name="Bushley K.E."/>
            <person name="Ohm R.A."/>
            <person name="Otillar R."/>
            <person name="Martin J."/>
            <person name="Schackwitz W."/>
            <person name="Grimwood J."/>
            <person name="MohdZainudin N."/>
            <person name="Xue C."/>
            <person name="Wang R."/>
            <person name="Manning V.A."/>
            <person name="Dhillon B."/>
            <person name="Tu Z.J."/>
            <person name="Steffenson B.J."/>
            <person name="Salamov A."/>
            <person name="Sun H."/>
            <person name="Lowry S."/>
            <person name="LaButti K."/>
            <person name="Han J."/>
            <person name="Copeland A."/>
            <person name="Lindquist E."/>
            <person name="Barry K."/>
            <person name="Schmutz J."/>
            <person name="Baker S.E."/>
            <person name="Ciuffetti L.M."/>
            <person name="Grigoriev I.V."/>
            <person name="Zhong S."/>
            <person name="Turgeon B.G."/>
        </authorList>
    </citation>
    <scope>NUCLEOTIDE SEQUENCE [LARGE SCALE GENOMIC DNA]</scope>
    <source>
        <strain evidence="7 8">ATCC 44560</strain>
    </source>
</reference>
<keyword evidence="2" id="KW-0862">Zinc</keyword>
<dbReference type="Pfam" id="PF04082">
    <property type="entry name" value="Fungal_trans"/>
    <property type="match status" value="1"/>
</dbReference>
<dbReference type="GeneID" id="19118109"/>
<keyword evidence="8" id="KW-1185">Reference proteome</keyword>
<evidence type="ECO:0000256" key="1">
    <source>
        <dbReference type="ARBA" id="ARBA00022723"/>
    </source>
</evidence>
<keyword evidence="1" id="KW-0479">Metal-binding</keyword>
<dbReference type="RefSeq" id="XP_007690700.1">
    <property type="nucleotide sequence ID" value="XM_007692510.1"/>
</dbReference>
<evidence type="ECO:0000256" key="5">
    <source>
        <dbReference type="ARBA" id="ARBA00023242"/>
    </source>
</evidence>
<dbReference type="OrthoDB" id="654211at2759"/>
<dbReference type="KEGG" id="bor:COCMIDRAFT_102584"/>
<evidence type="ECO:0000256" key="2">
    <source>
        <dbReference type="ARBA" id="ARBA00022833"/>
    </source>
</evidence>
<evidence type="ECO:0000256" key="3">
    <source>
        <dbReference type="ARBA" id="ARBA00023015"/>
    </source>
</evidence>
<name>W6ZGY0_COCMI</name>
<dbReference type="PANTHER" id="PTHR47660:SF7">
    <property type="entry name" value="TRANSCRIPTION FACTOR WITH C2H2 AND ZN(2)-CYS(6) DNA BINDING DOMAIN (EUROFUNG)"/>
    <property type="match status" value="1"/>
</dbReference>